<dbReference type="EMBL" id="BSNC01000002">
    <property type="protein sequence ID" value="GLP95357.1"/>
    <property type="molecule type" value="Genomic_DNA"/>
</dbReference>
<reference evidence="3" key="2">
    <citation type="submission" date="2023-01" db="EMBL/GenBank/DDBJ databases">
        <title>Draft genome sequence of Paraferrimonas sedimenticola strain NBRC 101628.</title>
        <authorList>
            <person name="Sun Q."/>
            <person name="Mori K."/>
        </authorList>
    </citation>
    <scope>NUCLEOTIDE SEQUENCE</scope>
    <source>
        <strain evidence="3">NBRC 101628</strain>
    </source>
</reference>
<dbReference type="RefSeq" id="WP_095506678.1">
    <property type="nucleotide sequence ID" value="NZ_BSNC01000002.1"/>
</dbReference>
<dbReference type="SUPFAM" id="SSF56601">
    <property type="entry name" value="beta-lactamase/transpeptidase-like"/>
    <property type="match status" value="1"/>
</dbReference>
<name>A0AA37RV36_9GAMM</name>
<sequence length="419" mass="46514">MKRTLISLTLASLMTMSVAHATPAEGKSRAEMGVDEYTLLAPDQNRYSFKNLQEFTKSKSIDAGTRAPLMFEYATVPSIENMEFTHKGQKMQLQDMLAKHRADAFIVLKDGKIVHEQYFDGQTDRTHHLMMSVTKSFTGILGASLIAEGKLKRDALVSEYVTELKGTPYGDATVGQVLDMVNNVNYSEEYEDPNADVFKHMKTVGFMPMEHDYQGPKTVRDFVSKLDSDGPRPHGEEFHYISANTDVVAWILEKASGMPYEKLFQERIWSKLGNERDAFIVVDTVGVPVASGGLNATARDLARFGQMLADQGKNLAGEQILPAAAIKDVEAGGDIQAFYKGGYGVPGKAFEGWSYKNQFWHTSNENKAYTALGIFGQWIYVDPTENVVVVRQASSPAAVTDEWDAEFLSAIDAMIKKLK</sequence>
<gene>
    <name evidence="3" type="ORF">GCM10007895_06630</name>
</gene>
<evidence type="ECO:0000313" key="3">
    <source>
        <dbReference type="EMBL" id="GLP95357.1"/>
    </source>
</evidence>
<feature type="chain" id="PRO_5041419284" evidence="1">
    <location>
        <begin position="22"/>
        <end position="419"/>
    </location>
</feature>
<feature type="signal peptide" evidence="1">
    <location>
        <begin position="1"/>
        <end position="21"/>
    </location>
</feature>
<keyword evidence="1" id="KW-0732">Signal</keyword>
<dbReference type="InterPro" id="IPR050789">
    <property type="entry name" value="Diverse_Enzym_Activities"/>
</dbReference>
<dbReference type="Proteomes" id="UP001161422">
    <property type="component" value="Unassembled WGS sequence"/>
</dbReference>
<accession>A0AA37RV36</accession>
<keyword evidence="3" id="KW-0378">Hydrolase</keyword>
<dbReference type="PANTHER" id="PTHR43283:SF7">
    <property type="entry name" value="BETA-LACTAMASE-RELATED DOMAIN-CONTAINING PROTEIN"/>
    <property type="match status" value="1"/>
</dbReference>
<dbReference type="PANTHER" id="PTHR43283">
    <property type="entry name" value="BETA-LACTAMASE-RELATED"/>
    <property type="match status" value="1"/>
</dbReference>
<evidence type="ECO:0000313" key="4">
    <source>
        <dbReference type="Proteomes" id="UP001161422"/>
    </source>
</evidence>
<dbReference type="Pfam" id="PF00144">
    <property type="entry name" value="Beta-lactamase"/>
    <property type="match status" value="1"/>
</dbReference>
<proteinExistence type="predicted"/>
<evidence type="ECO:0000256" key="1">
    <source>
        <dbReference type="SAM" id="SignalP"/>
    </source>
</evidence>
<dbReference type="AlphaFoldDB" id="A0AA37RV36"/>
<dbReference type="GO" id="GO:0016787">
    <property type="term" value="F:hydrolase activity"/>
    <property type="evidence" value="ECO:0007669"/>
    <property type="project" value="UniProtKB-KW"/>
</dbReference>
<evidence type="ECO:0000259" key="2">
    <source>
        <dbReference type="Pfam" id="PF00144"/>
    </source>
</evidence>
<keyword evidence="4" id="KW-1185">Reference proteome</keyword>
<comment type="caution">
    <text evidence="3">The sequence shown here is derived from an EMBL/GenBank/DDBJ whole genome shotgun (WGS) entry which is preliminary data.</text>
</comment>
<reference evidence="3" key="1">
    <citation type="journal article" date="2014" name="Int. J. Syst. Evol. Microbiol.">
        <title>Complete genome sequence of Corynebacterium casei LMG S-19264T (=DSM 44701T), isolated from a smear-ripened cheese.</title>
        <authorList>
            <consortium name="US DOE Joint Genome Institute (JGI-PGF)"/>
            <person name="Walter F."/>
            <person name="Albersmeier A."/>
            <person name="Kalinowski J."/>
            <person name="Ruckert C."/>
        </authorList>
    </citation>
    <scope>NUCLEOTIDE SEQUENCE</scope>
    <source>
        <strain evidence="3">NBRC 101628</strain>
    </source>
</reference>
<feature type="domain" description="Beta-lactamase-related" evidence="2">
    <location>
        <begin position="101"/>
        <end position="394"/>
    </location>
</feature>
<organism evidence="3 4">
    <name type="scientific">Paraferrimonas sedimenticola</name>
    <dbReference type="NCBI Taxonomy" id="375674"/>
    <lineage>
        <taxon>Bacteria</taxon>
        <taxon>Pseudomonadati</taxon>
        <taxon>Pseudomonadota</taxon>
        <taxon>Gammaproteobacteria</taxon>
        <taxon>Alteromonadales</taxon>
        <taxon>Ferrimonadaceae</taxon>
        <taxon>Paraferrimonas</taxon>
    </lineage>
</organism>
<dbReference type="InterPro" id="IPR012338">
    <property type="entry name" value="Beta-lactam/transpept-like"/>
</dbReference>
<protein>
    <submittedName>
        <fullName evidence="3">6-aminohexanoate-dimer hydrolase</fullName>
    </submittedName>
</protein>
<dbReference type="Gene3D" id="3.40.710.10">
    <property type="entry name" value="DD-peptidase/beta-lactamase superfamily"/>
    <property type="match status" value="1"/>
</dbReference>
<dbReference type="InterPro" id="IPR001466">
    <property type="entry name" value="Beta-lactam-related"/>
</dbReference>